<dbReference type="InterPro" id="IPR000847">
    <property type="entry name" value="LysR_HTH_N"/>
</dbReference>
<name>A0A0A5GMY6_9BACI</name>
<dbReference type="SUPFAM" id="SSF46785">
    <property type="entry name" value="Winged helix' DNA-binding domain"/>
    <property type="match status" value="1"/>
</dbReference>
<proteinExistence type="inferred from homology"/>
<protein>
    <recommendedName>
        <fullName evidence="5">HTH lysR-type domain-containing protein</fullName>
    </recommendedName>
</protein>
<dbReference type="CDD" id="cd05466">
    <property type="entry name" value="PBP2_LTTR_substrate"/>
    <property type="match status" value="1"/>
</dbReference>
<feature type="domain" description="HTH lysR-type" evidence="5">
    <location>
        <begin position="1"/>
        <end position="58"/>
    </location>
</feature>
<dbReference type="PROSITE" id="PS50931">
    <property type="entry name" value="HTH_LYSR"/>
    <property type="match status" value="1"/>
</dbReference>
<organism evidence="6 7">
    <name type="scientific">Pontibacillus halophilus JSM 076056 = DSM 19796</name>
    <dbReference type="NCBI Taxonomy" id="1385510"/>
    <lineage>
        <taxon>Bacteria</taxon>
        <taxon>Bacillati</taxon>
        <taxon>Bacillota</taxon>
        <taxon>Bacilli</taxon>
        <taxon>Bacillales</taxon>
        <taxon>Bacillaceae</taxon>
        <taxon>Pontibacillus</taxon>
    </lineage>
</organism>
<evidence type="ECO:0000313" key="7">
    <source>
        <dbReference type="Proteomes" id="UP000030528"/>
    </source>
</evidence>
<evidence type="ECO:0000313" key="6">
    <source>
        <dbReference type="EMBL" id="KGX92490.1"/>
    </source>
</evidence>
<evidence type="ECO:0000256" key="2">
    <source>
        <dbReference type="ARBA" id="ARBA00023015"/>
    </source>
</evidence>
<keyword evidence="7" id="KW-1185">Reference proteome</keyword>
<dbReference type="Gene3D" id="3.40.190.10">
    <property type="entry name" value="Periplasmic binding protein-like II"/>
    <property type="match status" value="2"/>
</dbReference>
<dbReference type="InterPro" id="IPR036390">
    <property type="entry name" value="WH_DNA-bd_sf"/>
</dbReference>
<dbReference type="OrthoDB" id="9803735at2"/>
<keyword evidence="4" id="KW-0804">Transcription</keyword>
<dbReference type="InterPro" id="IPR005119">
    <property type="entry name" value="LysR_subst-bd"/>
</dbReference>
<gene>
    <name evidence="6" type="ORF">N781_16490</name>
</gene>
<dbReference type="FunFam" id="1.10.10.10:FF:000001">
    <property type="entry name" value="LysR family transcriptional regulator"/>
    <property type="match status" value="1"/>
</dbReference>
<dbReference type="PANTHER" id="PTHR30346:SF0">
    <property type="entry name" value="HCA OPERON TRANSCRIPTIONAL ACTIVATOR HCAR"/>
    <property type="match status" value="1"/>
</dbReference>
<dbReference type="Proteomes" id="UP000030528">
    <property type="component" value="Unassembled WGS sequence"/>
</dbReference>
<dbReference type="Pfam" id="PF00126">
    <property type="entry name" value="HTH_1"/>
    <property type="match status" value="1"/>
</dbReference>
<dbReference type="eggNOG" id="COG0583">
    <property type="taxonomic scope" value="Bacteria"/>
</dbReference>
<dbReference type="PANTHER" id="PTHR30346">
    <property type="entry name" value="TRANSCRIPTIONAL DUAL REGULATOR HCAR-RELATED"/>
    <property type="match status" value="1"/>
</dbReference>
<evidence type="ECO:0000259" key="5">
    <source>
        <dbReference type="PROSITE" id="PS50931"/>
    </source>
</evidence>
<dbReference type="Pfam" id="PF03466">
    <property type="entry name" value="LysR_substrate"/>
    <property type="match status" value="1"/>
</dbReference>
<comment type="caution">
    <text evidence="6">The sequence shown here is derived from an EMBL/GenBank/DDBJ whole genome shotgun (WGS) entry which is preliminary data.</text>
</comment>
<dbReference type="PRINTS" id="PR00039">
    <property type="entry name" value="HTHLYSR"/>
</dbReference>
<dbReference type="RefSeq" id="WP_026800508.1">
    <property type="nucleotide sequence ID" value="NZ_AULI01000008.1"/>
</dbReference>
<evidence type="ECO:0000256" key="3">
    <source>
        <dbReference type="ARBA" id="ARBA00023125"/>
    </source>
</evidence>
<dbReference type="AlphaFoldDB" id="A0A0A5GMY6"/>
<dbReference type="SUPFAM" id="SSF53850">
    <property type="entry name" value="Periplasmic binding protein-like II"/>
    <property type="match status" value="1"/>
</dbReference>
<dbReference type="GO" id="GO:0003677">
    <property type="term" value="F:DNA binding"/>
    <property type="evidence" value="ECO:0007669"/>
    <property type="project" value="UniProtKB-KW"/>
</dbReference>
<keyword evidence="2" id="KW-0805">Transcription regulation</keyword>
<dbReference type="GO" id="GO:0003700">
    <property type="term" value="F:DNA-binding transcription factor activity"/>
    <property type="evidence" value="ECO:0007669"/>
    <property type="project" value="InterPro"/>
</dbReference>
<accession>A0A0A5GMY6</accession>
<reference evidence="6 7" key="1">
    <citation type="submission" date="2013-08" db="EMBL/GenBank/DDBJ databases">
        <authorList>
            <person name="Huang J."/>
            <person name="Wang G."/>
        </authorList>
    </citation>
    <scope>NUCLEOTIDE SEQUENCE [LARGE SCALE GENOMIC DNA]</scope>
    <source>
        <strain evidence="6 7">JSM 076056</strain>
    </source>
</reference>
<keyword evidence="3" id="KW-0238">DNA-binding</keyword>
<evidence type="ECO:0000256" key="4">
    <source>
        <dbReference type="ARBA" id="ARBA00023163"/>
    </source>
</evidence>
<sequence>MKLQKLQSFIEIAKHQSYSKAAERLFVSQPALSKQIRLLEEELGFPLFIRHAQGILLTEKGQGLYTELEPMFSQIHRTIKRYEQDDVIRFGSTPIISTYYLHQHYSKLQHLSFHVTVIEEDSQHLVPHLKSGKIDAAIVQDISVVEGLHSEFLFTDRFLAAVPSQSTLALKSNLTVEECLSMTQILPSEGASLPHINRMLAKHPYTGKPLETHYQAMTGLVSLGAGIAYVPYMMASNIEFRGVTFLPIEGDPITRDMYLLASSRDLLDALKELFTS</sequence>
<dbReference type="InterPro" id="IPR036388">
    <property type="entry name" value="WH-like_DNA-bd_sf"/>
</dbReference>
<dbReference type="STRING" id="1385510.GCA_000425205_02136"/>
<comment type="similarity">
    <text evidence="1">Belongs to the LysR transcriptional regulatory family.</text>
</comment>
<dbReference type="EMBL" id="AVPE01000006">
    <property type="protein sequence ID" value="KGX92490.1"/>
    <property type="molecule type" value="Genomic_DNA"/>
</dbReference>
<dbReference type="GO" id="GO:0032993">
    <property type="term" value="C:protein-DNA complex"/>
    <property type="evidence" value="ECO:0007669"/>
    <property type="project" value="TreeGrafter"/>
</dbReference>
<dbReference type="Gene3D" id="1.10.10.10">
    <property type="entry name" value="Winged helix-like DNA-binding domain superfamily/Winged helix DNA-binding domain"/>
    <property type="match status" value="1"/>
</dbReference>
<evidence type="ECO:0000256" key="1">
    <source>
        <dbReference type="ARBA" id="ARBA00009437"/>
    </source>
</evidence>